<dbReference type="InterPro" id="IPR000160">
    <property type="entry name" value="GGDEF_dom"/>
</dbReference>
<sequence>MQTTASSFSNTLLQVEKLNSSLVSYQQSLENYGKNATESNRLHVLTKYHLLLEEVDLLNTIEITDDKDKERFDLFQTKISRIQEKMEVVIEERNSTVAIQLSSITNGVLNDVSLLSASIKKQYDILSKQNNQEIMYMFVLSGIVILILSSVSMYISTNKIVKPIKQLNAYSKQIAAGDFSIQELKSKSHDEIGELTQSFNTMKSSLFSLVGQLQQSADEQQILANTDELTKLFNRRYFMKLINQMEGKPFSVILFDIDSFKKINDTFGHLVGDKVIVHVATLLNNTMAGDVKCARFGGEEYIVLLPYVSEKDALFQAEQLRFMIEQSPVKVDDAFITVTCSFGVADSTGKANVLEVVHEADLALYAAKESGKNKVKSVV</sequence>
<reference evidence="7 8" key="1">
    <citation type="journal article" date="2014" name="Genome Announc.">
        <title>Draft Genome Sequences of Three Alkaliphilic Bacillus Strains, Bacillus wakoensis JCM 9140T, Bacillus akibai JCM 9157T, and Bacillus hemicellulosilyticus JCM 9152T.</title>
        <authorList>
            <person name="Yuki M."/>
            <person name="Oshima K."/>
            <person name="Suda W."/>
            <person name="Oshida Y."/>
            <person name="Kitamura K."/>
            <person name="Iida T."/>
            <person name="Hattori M."/>
            <person name="Ohkuma M."/>
        </authorList>
    </citation>
    <scope>NUCLEOTIDE SEQUENCE [LARGE SCALE GENOMIC DNA]</scope>
    <source>
        <strain evidence="7 8">JCM 9157</strain>
    </source>
</reference>
<dbReference type="SMART" id="SM00304">
    <property type="entry name" value="HAMP"/>
    <property type="match status" value="1"/>
</dbReference>
<accession>W4QYI1</accession>
<keyword evidence="3 4" id="KW-0472">Membrane</keyword>
<evidence type="ECO:0000259" key="6">
    <source>
        <dbReference type="PROSITE" id="PS50887"/>
    </source>
</evidence>
<dbReference type="PROSITE" id="PS50885">
    <property type="entry name" value="HAMP"/>
    <property type="match status" value="1"/>
</dbReference>
<dbReference type="SUPFAM" id="SSF158472">
    <property type="entry name" value="HAMP domain-like"/>
    <property type="match status" value="1"/>
</dbReference>
<comment type="caution">
    <text evidence="7">The sequence shown here is derived from an EMBL/GenBank/DDBJ whole genome shotgun (WGS) entry which is preliminary data.</text>
</comment>
<comment type="subcellular location">
    <subcellularLocation>
        <location evidence="1">Cell membrane</location>
    </subcellularLocation>
</comment>
<protein>
    <submittedName>
        <fullName evidence="7">GGDEF domain protein</fullName>
    </submittedName>
</protein>
<evidence type="ECO:0000256" key="1">
    <source>
        <dbReference type="ARBA" id="ARBA00004236"/>
    </source>
</evidence>
<dbReference type="InterPro" id="IPR003660">
    <property type="entry name" value="HAMP_dom"/>
</dbReference>
<dbReference type="CDD" id="cd06225">
    <property type="entry name" value="HAMP"/>
    <property type="match status" value="1"/>
</dbReference>
<dbReference type="Gene3D" id="3.30.70.270">
    <property type="match status" value="1"/>
</dbReference>
<name>W4QYI1_HALA3</name>
<dbReference type="InterPro" id="IPR050469">
    <property type="entry name" value="Diguanylate_Cyclase"/>
</dbReference>
<dbReference type="STRING" id="1236973.JCM9157_3944"/>
<dbReference type="AlphaFoldDB" id="W4QYI1"/>
<dbReference type="GO" id="GO:0007165">
    <property type="term" value="P:signal transduction"/>
    <property type="evidence" value="ECO:0007669"/>
    <property type="project" value="InterPro"/>
</dbReference>
<evidence type="ECO:0000256" key="3">
    <source>
        <dbReference type="ARBA" id="ARBA00023136"/>
    </source>
</evidence>
<keyword evidence="8" id="KW-1185">Reference proteome</keyword>
<dbReference type="Pfam" id="PF00990">
    <property type="entry name" value="GGDEF"/>
    <property type="match status" value="1"/>
</dbReference>
<dbReference type="GO" id="GO:0052621">
    <property type="term" value="F:diguanylate cyclase activity"/>
    <property type="evidence" value="ECO:0007669"/>
    <property type="project" value="TreeGrafter"/>
</dbReference>
<keyword evidence="2" id="KW-1003">Cell membrane</keyword>
<dbReference type="SUPFAM" id="SSF55073">
    <property type="entry name" value="Nucleotide cyclase"/>
    <property type="match status" value="1"/>
</dbReference>
<dbReference type="SMART" id="SM00267">
    <property type="entry name" value="GGDEF"/>
    <property type="match status" value="1"/>
</dbReference>
<dbReference type="GO" id="GO:0005886">
    <property type="term" value="C:plasma membrane"/>
    <property type="evidence" value="ECO:0007669"/>
    <property type="project" value="UniProtKB-SubCell"/>
</dbReference>
<dbReference type="PANTHER" id="PTHR45138">
    <property type="entry name" value="REGULATORY COMPONENTS OF SENSORY TRANSDUCTION SYSTEM"/>
    <property type="match status" value="1"/>
</dbReference>
<evidence type="ECO:0000256" key="4">
    <source>
        <dbReference type="SAM" id="Phobius"/>
    </source>
</evidence>
<feature type="domain" description="HAMP" evidence="5">
    <location>
        <begin position="158"/>
        <end position="211"/>
    </location>
</feature>
<dbReference type="InterPro" id="IPR043128">
    <property type="entry name" value="Rev_trsase/Diguanyl_cyclase"/>
</dbReference>
<dbReference type="NCBIfam" id="TIGR00254">
    <property type="entry name" value="GGDEF"/>
    <property type="match status" value="1"/>
</dbReference>
<evidence type="ECO:0000259" key="5">
    <source>
        <dbReference type="PROSITE" id="PS50885"/>
    </source>
</evidence>
<organism evidence="7 8">
    <name type="scientific">Halalkalibacter akibai (strain ATCC 43226 / DSM 21942 / CIP 109018 / JCM 9157 / 1139)</name>
    <name type="common">Bacillus akibai</name>
    <dbReference type="NCBI Taxonomy" id="1236973"/>
    <lineage>
        <taxon>Bacteria</taxon>
        <taxon>Bacillati</taxon>
        <taxon>Bacillota</taxon>
        <taxon>Bacilli</taxon>
        <taxon>Bacillales</taxon>
        <taxon>Bacillaceae</taxon>
        <taxon>Halalkalibacter</taxon>
    </lineage>
</organism>
<dbReference type="CDD" id="cd01949">
    <property type="entry name" value="GGDEF"/>
    <property type="match status" value="1"/>
</dbReference>
<evidence type="ECO:0000313" key="7">
    <source>
        <dbReference type="EMBL" id="GAE36728.1"/>
    </source>
</evidence>
<feature type="transmembrane region" description="Helical" evidence="4">
    <location>
        <begin position="134"/>
        <end position="155"/>
    </location>
</feature>
<dbReference type="eggNOG" id="COG3706">
    <property type="taxonomic scope" value="Bacteria"/>
</dbReference>
<keyword evidence="4" id="KW-0812">Transmembrane</keyword>
<feature type="domain" description="GGDEF" evidence="6">
    <location>
        <begin position="248"/>
        <end position="379"/>
    </location>
</feature>
<dbReference type="PROSITE" id="PS50887">
    <property type="entry name" value="GGDEF"/>
    <property type="match status" value="1"/>
</dbReference>
<proteinExistence type="predicted"/>
<keyword evidence="4" id="KW-1133">Transmembrane helix</keyword>
<dbReference type="Proteomes" id="UP000018896">
    <property type="component" value="Unassembled WGS sequence"/>
</dbReference>
<dbReference type="PANTHER" id="PTHR45138:SF9">
    <property type="entry name" value="DIGUANYLATE CYCLASE DGCM-RELATED"/>
    <property type="match status" value="1"/>
</dbReference>
<dbReference type="InterPro" id="IPR029787">
    <property type="entry name" value="Nucleotide_cyclase"/>
</dbReference>
<dbReference type="Pfam" id="PF00672">
    <property type="entry name" value="HAMP"/>
    <property type="match status" value="1"/>
</dbReference>
<evidence type="ECO:0000256" key="2">
    <source>
        <dbReference type="ARBA" id="ARBA00022475"/>
    </source>
</evidence>
<dbReference type="FunFam" id="3.30.70.270:FF:000001">
    <property type="entry name" value="Diguanylate cyclase domain protein"/>
    <property type="match status" value="1"/>
</dbReference>
<gene>
    <name evidence="7" type="ORF">JCM9157_3944</name>
</gene>
<dbReference type="EMBL" id="BAUV01000041">
    <property type="protein sequence ID" value="GAE36728.1"/>
    <property type="molecule type" value="Genomic_DNA"/>
</dbReference>
<evidence type="ECO:0000313" key="8">
    <source>
        <dbReference type="Proteomes" id="UP000018896"/>
    </source>
</evidence>
<dbReference type="Gene3D" id="6.10.340.10">
    <property type="match status" value="1"/>
</dbReference>